<evidence type="ECO:0000256" key="6">
    <source>
        <dbReference type="ARBA" id="ARBA00023136"/>
    </source>
</evidence>
<evidence type="ECO:0000256" key="2">
    <source>
        <dbReference type="ARBA" id="ARBA00022448"/>
    </source>
</evidence>
<dbReference type="VEuPathDB" id="FungiDB:AAP_04195"/>
<dbReference type="PANTHER" id="PTHR12226:SF2">
    <property type="entry name" value="MANNOSE-P-DOLICHOL UTILIZATION DEFECT 1 PROTEIN"/>
    <property type="match status" value="1"/>
</dbReference>
<evidence type="ECO:0000256" key="9">
    <source>
        <dbReference type="SAM" id="Phobius"/>
    </source>
</evidence>
<evidence type="ECO:0000256" key="1">
    <source>
        <dbReference type="ARBA" id="ARBA00004141"/>
    </source>
</evidence>
<dbReference type="AlphaFoldDB" id="A0A167XAQ9"/>
<keyword evidence="2" id="KW-0813">Transport</keyword>
<feature type="transmembrane region" description="Helical" evidence="9">
    <location>
        <begin position="245"/>
        <end position="268"/>
    </location>
</feature>
<feature type="region of interest" description="Disordered" evidence="8">
    <location>
        <begin position="278"/>
        <end position="336"/>
    </location>
</feature>
<accession>A0A167XAQ9</accession>
<proteinExistence type="inferred from homology"/>
<organism evidence="10 11">
    <name type="scientific">Ascosphaera apis ARSEF 7405</name>
    <dbReference type="NCBI Taxonomy" id="392613"/>
    <lineage>
        <taxon>Eukaryota</taxon>
        <taxon>Fungi</taxon>
        <taxon>Dikarya</taxon>
        <taxon>Ascomycota</taxon>
        <taxon>Pezizomycotina</taxon>
        <taxon>Eurotiomycetes</taxon>
        <taxon>Eurotiomycetidae</taxon>
        <taxon>Onygenales</taxon>
        <taxon>Ascosphaeraceae</taxon>
        <taxon>Ascosphaera</taxon>
    </lineage>
</organism>
<dbReference type="EMBL" id="AZGZ01000019">
    <property type="protein sequence ID" value="KZZ89844.1"/>
    <property type="molecule type" value="Genomic_DNA"/>
</dbReference>
<keyword evidence="5 9" id="KW-1133">Transmembrane helix</keyword>
<dbReference type="Pfam" id="PF04193">
    <property type="entry name" value="PQ-loop"/>
    <property type="match status" value="2"/>
</dbReference>
<keyword evidence="4" id="KW-0677">Repeat</keyword>
<evidence type="ECO:0000256" key="3">
    <source>
        <dbReference type="ARBA" id="ARBA00022692"/>
    </source>
</evidence>
<gene>
    <name evidence="10" type="ORF">AAP_04195</name>
</gene>
<feature type="transmembrane region" description="Helical" evidence="9">
    <location>
        <begin position="160"/>
        <end position="178"/>
    </location>
</feature>
<dbReference type="GO" id="GO:0016020">
    <property type="term" value="C:membrane"/>
    <property type="evidence" value="ECO:0007669"/>
    <property type="project" value="UniProtKB-SubCell"/>
</dbReference>
<keyword evidence="11" id="KW-1185">Reference proteome</keyword>
<evidence type="ECO:0000256" key="5">
    <source>
        <dbReference type="ARBA" id="ARBA00022989"/>
    </source>
</evidence>
<comment type="subcellular location">
    <subcellularLocation>
        <location evidence="1">Membrane</location>
        <topology evidence="1">Multi-pass membrane protein</topology>
    </subcellularLocation>
</comment>
<comment type="caution">
    <text evidence="10">The sequence shown here is derived from an EMBL/GenBank/DDBJ whole genome shotgun (WGS) entry which is preliminary data.</text>
</comment>
<evidence type="ECO:0000256" key="4">
    <source>
        <dbReference type="ARBA" id="ARBA00022737"/>
    </source>
</evidence>
<keyword evidence="6 9" id="KW-0472">Membrane</keyword>
<dbReference type="PANTHER" id="PTHR12226">
    <property type="entry name" value="MANNOSE-P-DOLICHOL UTILIZATION DEFECT 1 LEC35 -RELATED"/>
    <property type="match status" value="1"/>
</dbReference>
<reference evidence="10 11" key="1">
    <citation type="journal article" date="2016" name="Genome Biol. Evol.">
        <title>Divergent and convergent evolution of fungal pathogenicity.</title>
        <authorList>
            <person name="Shang Y."/>
            <person name="Xiao G."/>
            <person name="Zheng P."/>
            <person name="Cen K."/>
            <person name="Zhan S."/>
            <person name="Wang C."/>
        </authorList>
    </citation>
    <scope>NUCLEOTIDE SEQUENCE [LARGE SCALE GENOMIC DNA]</scope>
    <source>
        <strain evidence="10 11">ARSEF 7405</strain>
    </source>
</reference>
<feature type="transmembrane region" description="Helical" evidence="9">
    <location>
        <begin position="101"/>
        <end position="124"/>
    </location>
</feature>
<feature type="transmembrane region" description="Helical" evidence="9">
    <location>
        <begin position="68"/>
        <end position="89"/>
    </location>
</feature>
<evidence type="ECO:0000313" key="10">
    <source>
        <dbReference type="EMBL" id="KZZ89844.1"/>
    </source>
</evidence>
<dbReference type="OrthoDB" id="271506at2759"/>
<evidence type="ECO:0000313" key="11">
    <source>
        <dbReference type="Proteomes" id="UP000242877"/>
    </source>
</evidence>
<feature type="compositionally biased region" description="Polar residues" evidence="8">
    <location>
        <begin position="314"/>
        <end position="325"/>
    </location>
</feature>
<comment type="similarity">
    <text evidence="7">Belongs to the MPDU1 (TC 2.A.43.3) family.</text>
</comment>
<dbReference type="SMART" id="SM00679">
    <property type="entry name" value="CTNS"/>
    <property type="match status" value="2"/>
</dbReference>
<evidence type="ECO:0000256" key="8">
    <source>
        <dbReference type="SAM" id="MobiDB-lite"/>
    </source>
</evidence>
<feature type="transmembrane region" description="Helical" evidence="9">
    <location>
        <begin position="136"/>
        <end position="153"/>
    </location>
</feature>
<dbReference type="Gene3D" id="1.20.1280.290">
    <property type="match status" value="2"/>
</dbReference>
<sequence length="336" mass="35746">MDIPPHSTIQLLQRSLQDHLITPLHPHLQPLIAKLPPQAHDFLMSLLGKKCHQNLILNLDILSDPDCLIFALSKALGLGIVTLSAVVKVPQILKLLKSRSASGVSFVSYALETTSLLITLAYNARSKFPFSTYGESAFIAVQDIIIALLVLAFSGKKFGAGAFLAAVIGVVYALMFSGDDIVDGEKMGMLQAGAGVLGVASKVPQIFTIWKEGGTGQLSAFAVFNYLAGSLARVFTTLQEVDDKLILYGFLAGFTFNCILAFQMFYYWNSPASGSGKSAGKLGKGKSSKKPTYAAVASTTPKKGGKNNNNNGGSQTPTKGKSSGADNKGPRTRRRG</sequence>
<evidence type="ECO:0000256" key="7">
    <source>
        <dbReference type="ARBA" id="ARBA00038475"/>
    </source>
</evidence>
<keyword evidence="3 9" id="KW-0812">Transmembrane</keyword>
<name>A0A167XAQ9_9EURO</name>
<dbReference type="InterPro" id="IPR006603">
    <property type="entry name" value="PQ-loop_rpt"/>
</dbReference>
<dbReference type="InterPro" id="IPR016817">
    <property type="entry name" value="MannP-dilichol_defect-1"/>
</dbReference>
<dbReference type="FunFam" id="1.20.1280.290:FF:000006">
    <property type="entry name" value="mannose-P-dolichol utilization defect 1 protein"/>
    <property type="match status" value="1"/>
</dbReference>
<dbReference type="Proteomes" id="UP000242877">
    <property type="component" value="Unassembled WGS sequence"/>
</dbReference>
<protein>
    <submittedName>
        <fullName evidence="10">MPU1p protein</fullName>
    </submittedName>
</protein>